<keyword evidence="5" id="KW-0723">Serine/threonine-protein kinase</keyword>
<dbReference type="SMART" id="SM00220">
    <property type="entry name" value="S_TKc"/>
    <property type="match status" value="1"/>
</dbReference>
<keyword evidence="8" id="KW-1185">Reference proteome</keyword>
<keyword evidence="3 4" id="KW-0067">ATP-binding</keyword>
<evidence type="ECO:0000256" key="4">
    <source>
        <dbReference type="PROSITE-ProRule" id="PRU10141"/>
    </source>
</evidence>
<dbReference type="Pfam" id="PF00069">
    <property type="entry name" value="Pkinase"/>
    <property type="match status" value="1"/>
</dbReference>
<evidence type="ECO:0000256" key="3">
    <source>
        <dbReference type="ARBA" id="ARBA00022840"/>
    </source>
</evidence>
<dbReference type="VEuPathDB" id="TrichDB:TRFO_10909"/>
<dbReference type="Proteomes" id="UP000179807">
    <property type="component" value="Unassembled WGS sequence"/>
</dbReference>
<evidence type="ECO:0000313" key="8">
    <source>
        <dbReference type="Proteomes" id="UP000179807"/>
    </source>
</evidence>
<dbReference type="PROSITE" id="PS50011">
    <property type="entry name" value="PROTEIN_KINASE_DOM"/>
    <property type="match status" value="1"/>
</dbReference>
<dbReference type="RefSeq" id="XP_068347884.1">
    <property type="nucleotide sequence ID" value="XM_068495726.1"/>
</dbReference>
<sequence length="347" mass="39655">MKSKEVQYRYQVQEVIGSGSHGRILAAENQEAHESVAIKTQRQHHSILQKEAKIYKKLLGAPGFPVCKQLISEKGTESLVMELLGHNLSQLLREAGSGHFSLKTTLMIADQMLIRLQYLHTKGYVHCDIKPENIVVGKLLKANQFFLIDMGLATRYINKKSGEHVSFSDKCNFNGTPKYASCNAHRGLRLSRRDDLESLGYTLIYLLTGSLPWATFSNSKDIMYCKMNTSVKYLCDGLPEEFEIFMNSVKCLGFSDEPDYNHYREIFRKLFIRRKFIYDYAFDWSKSLIAKSYTTTGTIGNSILFDDKSINKNVIANTVIDKNCPHNLCKKAPNNITRKHRLLIYPS</sequence>
<comment type="similarity">
    <text evidence="5">Belongs to the protein kinase superfamily.</text>
</comment>
<keyword evidence="7" id="KW-0418">Kinase</keyword>
<dbReference type="GO" id="GO:0005524">
    <property type="term" value="F:ATP binding"/>
    <property type="evidence" value="ECO:0007669"/>
    <property type="project" value="UniProtKB-UniRule"/>
</dbReference>
<evidence type="ECO:0000256" key="1">
    <source>
        <dbReference type="ARBA" id="ARBA00012513"/>
    </source>
</evidence>
<evidence type="ECO:0000256" key="2">
    <source>
        <dbReference type="ARBA" id="ARBA00022741"/>
    </source>
</evidence>
<proteinExistence type="inferred from homology"/>
<dbReference type="InterPro" id="IPR000719">
    <property type="entry name" value="Prot_kinase_dom"/>
</dbReference>
<dbReference type="InterPro" id="IPR011009">
    <property type="entry name" value="Kinase-like_dom_sf"/>
</dbReference>
<organism evidence="7 8">
    <name type="scientific">Tritrichomonas foetus</name>
    <dbReference type="NCBI Taxonomy" id="1144522"/>
    <lineage>
        <taxon>Eukaryota</taxon>
        <taxon>Metamonada</taxon>
        <taxon>Parabasalia</taxon>
        <taxon>Tritrichomonadida</taxon>
        <taxon>Tritrichomonadidae</taxon>
        <taxon>Tritrichomonas</taxon>
    </lineage>
</organism>
<dbReference type="GO" id="GO:0004674">
    <property type="term" value="F:protein serine/threonine kinase activity"/>
    <property type="evidence" value="ECO:0007669"/>
    <property type="project" value="UniProtKB-KW"/>
</dbReference>
<keyword evidence="2 4" id="KW-0547">Nucleotide-binding</keyword>
<evidence type="ECO:0000313" key="7">
    <source>
        <dbReference type="EMBL" id="OHS94747.1"/>
    </source>
</evidence>
<dbReference type="Gene3D" id="1.10.510.10">
    <property type="entry name" value="Transferase(Phosphotransferase) domain 1"/>
    <property type="match status" value="1"/>
</dbReference>
<dbReference type="SUPFAM" id="SSF56112">
    <property type="entry name" value="Protein kinase-like (PK-like)"/>
    <property type="match status" value="1"/>
</dbReference>
<dbReference type="EMBL" id="MLAK01001293">
    <property type="protein sequence ID" value="OHS94747.1"/>
    <property type="molecule type" value="Genomic_DNA"/>
</dbReference>
<comment type="caution">
    <text evidence="7">The sequence shown here is derived from an EMBL/GenBank/DDBJ whole genome shotgun (WGS) entry which is preliminary data.</text>
</comment>
<feature type="binding site" evidence="4">
    <location>
        <position position="39"/>
    </location>
    <ligand>
        <name>ATP</name>
        <dbReference type="ChEBI" id="CHEBI:30616"/>
    </ligand>
</feature>
<dbReference type="PROSITE" id="PS00107">
    <property type="entry name" value="PROTEIN_KINASE_ATP"/>
    <property type="match status" value="1"/>
</dbReference>
<evidence type="ECO:0000259" key="6">
    <source>
        <dbReference type="PROSITE" id="PS50011"/>
    </source>
</evidence>
<gene>
    <name evidence="7" type="ORF">TRFO_10909</name>
</gene>
<accession>A0A1J4JAR3</accession>
<dbReference type="PANTHER" id="PTHR11909">
    <property type="entry name" value="CASEIN KINASE-RELATED"/>
    <property type="match status" value="1"/>
</dbReference>
<keyword evidence="7" id="KW-0808">Transferase</keyword>
<dbReference type="OrthoDB" id="9332038at2759"/>
<dbReference type="PROSITE" id="PS00108">
    <property type="entry name" value="PROTEIN_KINASE_ST"/>
    <property type="match status" value="1"/>
</dbReference>
<protein>
    <recommendedName>
        <fullName evidence="1">non-specific serine/threonine protein kinase</fullName>
        <ecNumber evidence="1">2.7.11.1</ecNumber>
    </recommendedName>
</protein>
<dbReference type="InterPro" id="IPR017441">
    <property type="entry name" value="Protein_kinase_ATP_BS"/>
</dbReference>
<reference evidence="7" key="1">
    <citation type="submission" date="2016-10" db="EMBL/GenBank/DDBJ databases">
        <authorList>
            <person name="Benchimol M."/>
            <person name="Almeida L.G."/>
            <person name="Vasconcelos A.T."/>
            <person name="Perreira-Neves A."/>
            <person name="Rosa I.A."/>
            <person name="Tasca T."/>
            <person name="Bogo M.R."/>
            <person name="de Souza W."/>
        </authorList>
    </citation>
    <scope>NUCLEOTIDE SEQUENCE [LARGE SCALE GENOMIC DNA]</scope>
    <source>
        <strain evidence="7">K</strain>
    </source>
</reference>
<dbReference type="CDD" id="cd14016">
    <property type="entry name" value="STKc_CK1"/>
    <property type="match status" value="1"/>
</dbReference>
<dbReference type="AlphaFoldDB" id="A0A1J4JAR3"/>
<dbReference type="InterPro" id="IPR008271">
    <property type="entry name" value="Ser/Thr_kinase_AS"/>
</dbReference>
<feature type="domain" description="Protein kinase" evidence="6">
    <location>
        <begin position="10"/>
        <end position="272"/>
    </location>
</feature>
<dbReference type="InterPro" id="IPR050235">
    <property type="entry name" value="CK1_Ser-Thr_kinase"/>
</dbReference>
<name>A0A1J4JAR3_9EUKA</name>
<dbReference type="GeneID" id="94830430"/>
<evidence type="ECO:0000256" key="5">
    <source>
        <dbReference type="RuleBase" id="RU000304"/>
    </source>
</evidence>
<dbReference type="EC" id="2.7.11.1" evidence="1"/>